<feature type="binding site" evidence="10">
    <location>
        <position position="195"/>
    </location>
    <ligand>
        <name>Mn(2+)</name>
        <dbReference type="ChEBI" id="CHEBI:29035"/>
        <label>2</label>
    </ligand>
</feature>
<dbReference type="Gene3D" id="3.60.21.10">
    <property type="match status" value="1"/>
</dbReference>
<dbReference type="HAMAP" id="MF_00575">
    <property type="entry name" value="LpxH"/>
    <property type="match status" value="1"/>
</dbReference>
<dbReference type="SUPFAM" id="SSF56300">
    <property type="entry name" value="Metallo-dependent phosphatases"/>
    <property type="match status" value="1"/>
</dbReference>
<evidence type="ECO:0000313" key="12">
    <source>
        <dbReference type="EMBL" id="POP52394.1"/>
    </source>
</evidence>
<dbReference type="Proteomes" id="UP000237222">
    <property type="component" value="Unassembled WGS sequence"/>
</dbReference>
<evidence type="ECO:0000256" key="9">
    <source>
        <dbReference type="ARBA" id="ARBA00023211"/>
    </source>
</evidence>
<evidence type="ECO:0000256" key="1">
    <source>
        <dbReference type="ARBA" id="ARBA00022475"/>
    </source>
</evidence>
<organism evidence="12 13">
    <name type="scientific">Zhongshania marina</name>
    <dbReference type="NCBI Taxonomy" id="2304603"/>
    <lineage>
        <taxon>Bacteria</taxon>
        <taxon>Pseudomonadati</taxon>
        <taxon>Pseudomonadota</taxon>
        <taxon>Gammaproteobacteria</taxon>
        <taxon>Cellvibrionales</taxon>
        <taxon>Spongiibacteraceae</taxon>
        <taxon>Zhongshania</taxon>
    </lineage>
</organism>
<dbReference type="GO" id="GO:0008758">
    <property type="term" value="F:UDP-2,3-diacylglucosamine hydrolase activity"/>
    <property type="evidence" value="ECO:0007669"/>
    <property type="project" value="UniProtKB-UniRule"/>
</dbReference>
<evidence type="ECO:0000256" key="4">
    <source>
        <dbReference type="ARBA" id="ARBA00022556"/>
    </source>
</evidence>
<proteinExistence type="inferred from homology"/>
<dbReference type="GO" id="GO:0005737">
    <property type="term" value="C:cytoplasm"/>
    <property type="evidence" value="ECO:0007669"/>
    <property type="project" value="InterPro"/>
</dbReference>
<dbReference type="EMBL" id="PQGG01000028">
    <property type="protein sequence ID" value="POP52394.1"/>
    <property type="molecule type" value="Genomic_DNA"/>
</dbReference>
<keyword evidence="8 10" id="KW-0472">Membrane</keyword>
<dbReference type="EC" id="3.6.1.54" evidence="10"/>
<dbReference type="CDD" id="cd07398">
    <property type="entry name" value="MPP_YbbF-LpxH"/>
    <property type="match status" value="1"/>
</dbReference>
<feature type="binding site" evidence="10">
    <location>
        <position position="195"/>
    </location>
    <ligand>
        <name>substrate</name>
    </ligand>
</feature>
<keyword evidence="3 10" id="KW-0997">Cell inner membrane</keyword>
<keyword evidence="4 10" id="KW-0441">Lipid A biosynthesis</keyword>
<keyword evidence="9 10" id="KW-0464">Manganese</keyword>
<dbReference type="PANTHER" id="PTHR34990:SF1">
    <property type="entry name" value="UDP-2,3-DIACYLGLUCOSAMINE HYDROLASE"/>
    <property type="match status" value="1"/>
</dbReference>
<dbReference type="InterPro" id="IPR004843">
    <property type="entry name" value="Calcineurin-like_PHP"/>
</dbReference>
<evidence type="ECO:0000256" key="10">
    <source>
        <dbReference type="HAMAP-Rule" id="MF_00575"/>
    </source>
</evidence>
<feature type="binding site" evidence="10">
    <location>
        <position position="122"/>
    </location>
    <ligand>
        <name>substrate</name>
    </ligand>
</feature>
<evidence type="ECO:0000256" key="8">
    <source>
        <dbReference type="ARBA" id="ARBA00023136"/>
    </source>
</evidence>
<evidence type="ECO:0000313" key="13">
    <source>
        <dbReference type="Proteomes" id="UP000237222"/>
    </source>
</evidence>
<dbReference type="Pfam" id="PF00149">
    <property type="entry name" value="Metallophos"/>
    <property type="match status" value="1"/>
</dbReference>
<dbReference type="NCBIfam" id="NF003743">
    <property type="entry name" value="PRK05340.1"/>
    <property type="match status" value="1"/>
</dbReference>
<evidence type="ECO:0000256" key="5">
    <source>
        <dbReference type="ARBA" id="ARBA00022723"/>
    </source>
</evidence>
<dbReference type="PANTHER" id="PTHR34990">
    <property type="entry name" value="UDP-2,3-DIACYLGLUCOSAMINE HYDROLASE-RELATED"/>
    <property type="match status" value="1"/>
</dbReference>
<dbReference type="InterPro" id="IPR010138">
    <property type="entry name" value="UDP-diacylglucosamine_Hdrlase"/>
</dbReference>
<feature type="binding site" evidence="10">
    <location>
        <position position="41"/>
    </location>
    <ligand>
        <name>Mn(2+)</name>
        <dbReference type="ChEBI" id="CHEBI:29035"/>
        <label>2</label>
    </ligand>
</feature>
<gene>
    <name evidence="10" type="primary">lpxH</name>
    <name evidence="12" type="ORF">C0068_11205</name>
</gene>
<evidence type="ECO:0000256" key="7">
    <source>
        <dbReference type="ARBA" id="ARBA00023098"/>
    </source>
</evidence>
<keyword evidence="1 10" id="KW-1003">Cell membrane</keyword>
<accession>A0A2S4HEH5</accession>
<dbReference type="AlphaFoldDB" id="A0A2S4HEH5"/>
<name>A0A2S4HEH5_9GAMM</name>
<reference evidence="12" key="1">
    <citation type="submission" date="2018-01" db="EMBL/GenBank/DDBJ databases">
        <authorList>
            <person name="Yu X.-D."/>
        </authorList>
    </citation>
    <scope>NUCLEOTIDE SEQUENCE</scope>
    <source>
        <strain evidence="12">ZX-21</strain>
    </source>
</reference>
<keyword evidence="5 10" id="KW-0479">Metal-binding</keyword>
<feature type="domain" description="Calcineurin-like phosphoesterase" evidence="11">
    <location>
        <begin position="1"/>
        <end position="199"/>
    </location>
</feature>
<feature type="binding site" evidence="10">
    <location>
        <position position="164"/>
    </location>
    <ligand>
        <name>substrate</name>
    </ligand>
</feature>
<dbReference type="InterPro" id="IPR043461">
    <property type="entry name" value="LpxH-like"/>
</dbReference>
<dbReference type="NCBIfam" id="TIGR01854">
    <property type="entry name" value="lipid_A_lpxH"/>
    <property type="match status" value="1"/>
</dbReference>
<dbReference type="UniPathway" id="UPA00359">
    <property type="reaction ID" value="UER00480"/>
</dbReference>
<feature type="binding site" evidence="10">
    <location>
        <position position="114"/>
    </location>
    <ligand>
        <name>Mn(2+)</name>
        <dbReference type="ChEBI" id="CHEBI:29035"/>
        <label>2</label>
    </ligand>
</feature>
<feature type="binding site" evidence="10">
    <location>
        <position position="160"/>
    </location>
    <ligand>
        <name>substrate</name>
    </ligand>
</feature>
<keyword evidence="6 10" id="KW-0378">Hydrolase</keyword>
<dbReference type="GO" id="GO:0019897">
    <property type="term" value="C:extrinsic component of plasma membrane"/>
    <property type="evidence" value="ECO:0007669"/>
    <property type="project" value="UniProtKB-UniRule"/>
</dbReference>
<dbReference type="RefSeq" id="WP_103684579.1">
    <property type="nucleotide sequence ID" value="NZ_PQGG01000028.1"/>
</dbReference>
<feature type="binding site" evidence="10">
    <location>
        <position position="8"/>
    </location>
    <ligand>
        <name>Mn(2+)</name>
        <dbReference type="ChEBI" id="CHEBI:29035"/>
        <label>1</label>
    </ligand>
</feature>
<keyword evidence="7 10" id="KW-0443">Lipid metabolism</keyword>
<sequence length="240" mass="26897">MTTLFISDLHLDETRPDITRAFFDFLQSHAIKAKALYILGDFFESWIGDDDSSALIESVKKTLSTVSKQGVAVYIMHGNRDFLLGNTFCAEVGAQLITDPTVITLAGEKTLLMHGDSLCTDDQQYMQFRKMLRSPAWQQDALSKPLEERRAIAKHLRMASNEANSNKAEDIMDVNADAVVAALKEYGCTRMIHGHTHRPNRHPITSDNIKAERIVLGDWDSNVWYLTDESGSLSLHSSPL</sequence>
<evidence type="ECO:0000256" key="3">
    <source>
        <dbReference type="ARBA" id="ARBA00022519"/>
    </source>
</evidence>
<feature type="binding site" evidence="10">
    <location>
        <begin position="79"/>
        <end position="80"/>
    </location>
    <ligand>
        <name>substrate</name>
    </ligand>
</feature>
<comment type="catalytic activity">
    <reaction evidence="10">
        <text>UDP-2-N,3-O-bis[(3R)-3-hydroxytetradecanoyl]-alpha-D-glucosamine + H2O = 2-N,3-O-bis[(3R)-3-hydroxytetradecanoyl]-alpha-D-glucosaminyl 1-phosphate + UMP + 2 H(+)</text>
        <dbReference type="Rhea" id="RHEA:25213"/>
        <dbReference type="ChEBI" id="CHEBI:15377"/>
        <dbReference type="ChEBI" id="CHEBI:15378"/>
        <dbReference type="ChEBI" id="CHEBI:57865"/>
        <dbReference type="ChEBI" id="CHEBI:57957"/>
        <dbReference type="ChEBI" id="CHEBI:78847"/>
        <dbReference type="EC" id="3.6.1.54"/>
    </reaction>
</comment>
<feature type="binding site" evidence="10">
    <location>
        <position position="41"/>
    </location>
    <ligand>
        <name>Mn(2+)</name>
        <dbReference type="ChEBI" id="CHEBI:29035"/>
        <label>1</label>
    </ligand>
</feature>
<dbReference type="GO" id="GO:0009245">
    <property type="term" value="P:lipid A biosynthetic process"/>
    <property type="evidence" value="ECO:0007669"/>
    <property type="project" value="UniProtKB-UniRule"/>
</dbReference>
<comment type="subcellular location">
    <subcellularLocation>
        <location evidence="10">Cell inner membrane</location>
        <topology evidence="10">Peripheral membrane protein</topology>
        <orientation evidence="10">Cytoplasmic side</orientation>
    </subcellularLocation>
</comment>
<keyword evidence="2 10" id="KW-0444">Lipid biosynthesis</keyword>
<feature type="binding site" evidence="10">
    <location>
        <position position="197"/>
    </location>
    <ligand>
        <name>Mn(2+)</name>
        <dbReference type="ChEBI" id="CHEBI:29035"/>
        <label>1</label>
    </ligand>
</feature>
<evidence type="ECO:0000256" key="6">
    <source>
        <dbReference type="ARBA" id="ARBA00022801"/>
    </source>
</evidence>
<feature type="binding site" evidence="10">
    <location>
        <position position="79"/>
    </location>
    <ligand>
        <name>Mn(2+)</name>
        <dbReference type="ChEBI" id="CHEBI:29035"/>
        <label>2</label>
    </ligand>
</feature>
<comment type="pathway">
    <text evidence="10">Glycolipid biosynthesis; lipid IV(A) biosynthesis; lipid IV(A) from (3R)-3-hydroxytetradecanoyl-[acyl-carrier-protein] and UDP-N-acetyl-alpha-D-glucosamine: step 4/6.</text>
</comment>
<evidence type="ECO:0000259" key="11">
    <source>
        <dbReference type="Pfam" id="PF00149"/>
    </source>
</evidence>
<feature type="binding site" evidence="10">
    <location>
        <position position="10"/>
    </location>
    <ligand>
        <name>Mn(2+)</name>
        <dbReference type="ChEBI" id="CHEBI:29035"/>
        <label>1</label>
    </ligand>
</feature>
<comment type="function">
    <text evidence="10">Hydrolyzes the pyrophosphate bond of UDP-2,3-diacylglucosamine to yield 2,3-diacylglucosamine 1-phosphate (lipid X) and UMP by catalyzing the attack of water at the alpha-P atom. Involved in the biosynthesis of lipid A, a phosphorylated glycolipid that anchors the lipopolysaccharide to the outer membrane of the cell.</text>
</comment>
<dbReference type="OrthoDB" id="9783283at2"/>
<dbReference type="GO" id="GO:0030145">
    <property type="term" value="F:manganese ion binding"/>
    <property type="evidence" value="ECO:0007669"/>
    <property type="project" value="UniProtKB-UniRule"/>
</dbReference>
<dbReference type="InterPro" id="IPR029052">
    <property type="entry name" value="Metallo-depent_PP-like"/>
</dbReference>
<comment type="similarity">
    <text evidence="10">Belongs to the LpxH family.</text>
</comment>
<evidence type="ECO:0000256" key="2">
    <source>
        <dbReference type="ARBA" id="ARBA00022516"/>
    </source>
</evidence>
<comment type="caution">
    <text evidence="12">The sequence shown here is derived from an EMBL/GenBank/DDBJ whole genome shotgun (WGS) entry which is preliminary data.</text>
</comment>
<comment type="cofactor">
    <cofactor evidence="10">
        <name>Mn(2+)</name>
        <dbReference type="ChEBI" id="CHEBI:29035"/>
    </cofactor>
    <text evidence="10">Binds 2 Mn(2+) ions per subunit in a binuclear metal center.</text>
</comment>
<feature type="binding site" evidence="10">
    <location>
        <position position="167"/>
    </location>
    <ligand>
        <name>substrate</name>
    </ligand>
</feature>
<protein>
    <recommendedName>
        <fullName evidence="10">UDP-2,3-diacylglucosamine hydrolase</fullName>
        <ecNumber evidence="10">3.6.1.54</ecNumber>
    </recommendedName>
    <alternativeName>
        <fullName evidence="10">UDP-2,3-diacylglucosamine diphosphatase</fullName>
    </alternativeName>
</protein>